<dbReference type="CDD" id="cd04665">
    <property type="entry name" value="NUDIX_RppH"/>
    <property type="match status" value="1"/>
</dbReference>
<dbReference type="PROSITE" id="PS00893">
    <property type="entry name" value="NUDIX_BOX"/>
    <property type="match status" value="1"/>
</dbReference>
<dbReference type="Pfam" id="PF00293">
    <property type="entry name" value="NUDIX"/>
    <property type="match status" value="1"/>
</dbReference>
<dbReference type="InterPro" id="IPR000086">
    <property type="entry name" value="NUDIX_hydrolase_dom"/>
</dbReference>
<dbReference type="PRINTS" id="PR00502">
    <property type="entry name" value="NUDIXFAMILY"/>
</dbReference>
<dbReference type="EMBL" id="JBHSGL010000016">
    <property type="protein sequence ID" value="MFC4714437.1"/>
    <property type="molecule type" value="Genomic_DNA"/>
</dbReference>
<dbReference type="PANTHER" id="PTHR43046:SF2">
    <property type="entry name" value="8-OXO-DGTP DIPHOSPHATASE-RELATED"/>
    <property type="match status" value="1"/>
</dbReference>
<comment type="cofactor">
    <cofactor evidence="1">
        <name>Mg(2+)</name>
        <dbReference type="ChEBI" id="CHEBI:18420"/>
    </cofactor>
</comment>
<dbReference type="InterPro" id="IPR015797">
    <property type="entry name" value="NUDIX_hydrolase-like_dom_sf"/>
</dbReference>
<evidence type="ECO:0000256" key="3">
    <source>
        <dbReference type="RuleBase" id="RU003476"/>
    </source>
</evidence>
<evidence type="ECO:0000256" key="1">
    <source>
        <dbReference type="ARBA" id="ARBA00001946"/>
    </source>
</evidence>
<name>A0ABV9MEY6_9BACL</name>
<comment type="caution">
    <text evidence="5">The sequence shown here is derived from an EMBL/GenBank/DDBJ whole genome shotgun (WGS) entry which is preliminary data.</text>
</comment>
<protein>
    <submittedName>
        <fullName evidence="5">NUDIX domain-containing protein</fullName>
    </submittedName>
</protein>
<feature type="domain" description="Nudix hydrolase" evidence="4">
    <location>
        <begin position="20"/>
        <end position="145"/>
    </location>
</feature>
<dbReference type="InterPro" id="IPR020476">
    <property type="entry name" value="Nudix_hydrolase"/>
</dbReference>
<organism evidence="5 6">
    <name type="scientific">Planococcus dechangensis</name>
    <dbReference type="NCBI Taxonomy" id="1176255"/>
    <lineage>
        <taxon>Bacteria</taxon>
        <taxon>Bacillati</taxon>
        <taxon>Bacillota</taxon>
        <taxon>Bacilli</taxon>
        <taxon>Bacillales</taxon>
        <taxon>Caryophanaceae</taxon>
        <taxon>Planococcus</taxon>
    </lineage>
</organism>
<accession>A0ABV9MEY6</accession>
<dbReference type="PANTHER" id="PTHR43046">
    <property type="entry name" value="GDP-MANNOSE MANNOSYL HYDROLASE"/>
    <property type="match status" value="1"/>
</dbReference>
<gene>
    <name evidence="5" type="ORF">ACFO5U_16480</name>
</gene>
<dbReference type="Gene3D" id="3.90.79.10">
    <property type="entry name" value="Nucleoside Triphosphate Pyrophosphohydrolase"/>
    <property type="match status" value="1"/>
</dbReference>
<reference evidence="6" key="1">
    <citation type="journal article" date="2019" name="Int. J. Syst. Evol. Microbiol.">
        <title>The Global Catalogue of Microorganisms (GCM) 10K type strain sequencing project: providing services to taxonomists for standard genome sequencing and annotation.</title>
        <authorList>
            <consortium name="The Broad Institute Genomics Platform"/>
            <consortium name="The Broad Institute Genome Sequencing Center for Infectious Disease"/>
            <person name="Wu L."/>
            <person name="Ma J."/>
        </authorList>
    </citation>
    <scope>NUCLEOTIDE SEQUENCE [LARGE SCALE GENOMIC DNA]</scope>
    <source>
        <strain evidence="6">CGMCC 1.12151</strain>
    </source>
</reference>
<keyword evidence="2 3" id="KW-0378">Hydrolase</keyword>
<evidence type="ECO:0000259" key="4">
    <source>
        <dbReference type="PROSITE" id="PS51462"/>
    </source>
</evidence>
<keyword evidence="6" id="KW-1185">Reference proteome</keyword>
<dbReference type="InterPro" id="IPR020084">
    <property type="entry name" value="NUDIX_hydrolase_CS"/>
</dbReference>
<sequence length="145" mass="16892">MEYKDLNGYPCRLFFEQGQSQFESKHVLIIAKWQGDWLLTKHRERGLEFPGGKAETGETLEQAARRELYEETGAKAEQFEWLAEYTVHTDAPFCKTVYTAVITEIDDVVRMETDGPVLVSQLDMDERYSFLMRDKGMEELLKKVN</sequence>
<evidence type="ECO:0000313" key="5">
    <source>
        <dbReference type="EMBL" id="MFC4714437.1"/>
    </source>
</evidence>
<dbReference type="Proteomes" id="UP001595932">
    <property type="component" value="Unassembled WGS sequence"/>
</dbReference>
<evidence type="ECO:0000313" key="6">
    <source>
        <dbReference type="Proteomes" id="UP001595932"/>
    </source>
</evidence>
<comment type="similarity">
    <text evidence="3">Belongs to the Nudix hydrolase family.</text>
</comment>
<dbReference type="SUPFAM" id="SSF55811">
    <property type="entry name" value="Nudix"/>
    <property type="match status" value="1"/>
</dbReference>
<dbReference type="InterPro" id="IPR014078">
    <property type="entry name" value="Nudix_YtkD"/>
</dbReference>
<proteinExistence type="inferred from homology"/>
<dbReference type="PROSITE" id="PS51462">
    <property type="entry name" value="NUDIX"/>
    <property type="match status" value="1"/>
</dbReference>
<evidence type="ECO:0000256" key="2">
    <source>
        <dbReference type="ARBA" id="ARBA00022801"/>
    </source>
</evidence>
<dbReference type="RefSeq" id="WP_377280168.1">
    <property type="nucleotide sequence ID" value="NZ_JBHSGL010000016.1"/>
</dbReference>